<name>A0A1D8ASW1_9BACT</name>
<keyword evidence="3" id="KW-1185">Reference proteome</keyword>
<feature type="domain" description="DUF5069" evidence="1">
    <location>
        <begin position="7"/>
        <end position="140"/>
    </location>
</feature>
<dbReference type="EMBL" id="CP016094">
    <property type="protein sequence ID" value="AOS43952.1"/>
    <property type="molecule type" value="Genomic_DNA"/>
</dbReference>
<dbReference type="AlphaFoldDB" id="A0A1D8ASW1"/>
<accession>A0A1D8ASW1</accession>
<reference evidence="2 3" key="1">
    <citation type="submission" date="2016-06" db="EMBL/GenBank/DDBJ databases">
        <title>Three novel species with peptidoglycan cell walls form the new genus Lacunisphaera gen. nov. in the family Opitutaceae of the verrucomicrobial subdivision 4.</title>
        <authorList>
            <person name="Rast P."/>
            <person name="Gloeckner I."/>
            <person name="Jogler M."/>
            <person name="Boedeker C."/>
            <person name="Jeske O."/>
            <person name="Wiegand S."/>
            <person name="Reinhardt R."/>
            <person name="Schumann P."/>
            <person name="Rohde M."/>
            <person name="Spring S."/>
            <person name="Gloeckner F.O."/>
            <person name="Jogler C."/>
        </authorList>
    </citation>
    <scope>NUCLEOTIDE SEQUENCE [LARGE SCALE GENOMIC DNA]</scope>
    <source>
        <strain evidence="2 3">IG16b</strain>
    </source>
</reference>
<gene>
    <name evidence="2" type="ORF">Verru16b_01012</name>
</gene>
<organism evidence="2 3">
    <name type="scientific">Lacunisphaera limnophila</name>
    <dbReference type="NCBI Taxonomy" id="1838286"/>
    <lineage>
        <taxon>Bacteria</taxon>
        <taxon>Pseudomonadati</taxon>
        <taxon>Verrucomicrobiota</taxon>
        <taxon>Opitutia</taxon>
        <taxon>Opitutales</taxon>
        <taxon>Opitutaceae</taxon>
        <taxon>Lacunisphaera</taxon>
    </lineage>
</organism>
<sequence>MPHVPGLRSPYVKVGRLVYFGRMLDKIRLQAAGQLPLGDYGANLGKGFDGRACSFLRVAYDDLKARMLAGDLDDAALLAWCHERGGPRTDEECEVWNGFMIKRGWRDAAAEVLAKRIEESGLGAAPVFTMFDYLDYDEGRASAADRPWEKS</sequence>
<dbReference type="RefSeq" id="WP_069961258.1">
    <property type="nucleotide sequence ID" value="NZ_CP016094.1"/>
</dbReference>
<protein>
    <recommendedName>
        <fullName evidence="1">DUF5069 domain-containing protein</fullName>
    </recommendedName>
</protein>
<dbReference type="STRING" id="1838286.Verru16b_01012"/>
<evidence type="ECO:0000259" key="1">
    <source>
        <dbReference type="Pfam" id="PF16798"/>
    </source>
</evidence>
<dbReference type="OrthoDB" id="190677at2"/>
<dbReference type="InterPro" id="IPR031849">
    <property type="entry name" value="DUF5069"/>
</dbReference>
<dbReference type="Proteomes" id="UP000095228">
    <property type="component" value="Chromosome"/>
</dbReference>
<dbReference type="KEGG" id="obg:Verru16b_01012"/>
<evidence type="ECO:0000313" key="3">
    <source>
        <dbReference type="Proteomes" id="UP000095228"/>
    </source>
</evidence>
<evidence type="ECO:0000313" key="2">
    <source>
        <dbReference type="EMBL" id="AOS43952.1"/>
    </source>
</evidence>
<dbReference type="PATRIC" id="fig|1838286.3.peg.1015"/>
<dbReference type="Pfam" id="PF16798">
    <property type="entry name" value="DUF5069"/>
    <property type="match status" value="1"/>
</dbReference>
<proteinExistence type="predicted"/>